<comment type="caution">
    <text evidence="1">The sequence shown here is derived from an EMBL/GenBank/DDBJ whole genome shotgun (WGS) entry which is preliminary data.</text>
</comment>
<evidence type="ECO:0000313" key="1">
    <source>
        <dbReference type="EMBL" id="KAA6370608.1"/>
    </source>
</evidence>
<dbReference type="AlphaFoldDB" id="A0A5J4UJ28"/>
<protein>
    <recommendedName>
        <fullName evidence="3">DDE-1 domain-containing protein</fullName>
    </recommendedName>
</protein>
<name>A0A5J4UJ28_9EUKA</name>
<evidence type="ECO:0008006" key="3">
    <source>
        <dbReference type="Google" id="ProtNLM"/>
    </source>
</evidence>
<evidence type="ECO:0000313" key="2">
    <source>
        <dbReference type="Proteomes" id="UP000324800"/>
    </source>
</evidence>
<organism evidence="1 2">
    <name type="scientific">Streblomastix strix</name>
    <dbReference type="NCBI Taxonomy" id="222440"/>
    <lineage>
        <taxon>Eukaryota</taxon>
        <taxon>Metamonada</taxon>
        <taxon>Preaxostyla</taxon>
        <taxon>Oxymonadida</taxon>
        <taxon>Streblomastigidae</taxon>
        <taxon>Streblomastix</taxon>
    </lineage>
</organism>
<dbReference type="EMBL" id="SNRW01015228">
    <property type="protein sequence ID" value="KAA6370608.1"/>
    <property type="molecule type" value="Genomic_DNA"/>
</dbReference>
<proteinExistence type="predicted"/>
<accession>A0A5J4UJ28</accession>
<feature type="non-terminal residue" evidence="1">
    <location>
        <position position="173"/>
    </location>
</feature>
<reference evidence="1 2" key="1">
    <citation type="submission" date="2019-03" db="EMBL/GenBank/DDBJ databases">
        <title>Single cell metagenomics reveals metabolic interactions within the superorganism composed of flagellate Streblomastix strix and complex community of Bacteroidetes bacteria on its surface.</title>
        <authorList>
            <person name="Treitli S.C."/>
            <person name="Kolisko M."/>
            <person name="Husnik F."/>
            <person name="Keeling P."/>
            <person name="Hampl V."/>
        </authorList>
    </citation>
    <scope>NUCLEOTIDE SEQUENCE [LARGE SCALE GENOMIC DNA]</scope>
    <source>
        <strain evidence="1">ST1C</strain>
    </source>
</reference>
<gene>
    <name evidence="1" type="ORF">EZS28_033864</name>
</gene>
<dbReference type="Proteomes" id="UP000324800">
    <property type="component" value="Unassembled WGS sequence"/>
</dbReference>
<sequence>MKVKREDVDRYKADVNQHIVGKPTCCIQAIDESGCNDWPEAKPQKMLVSENITVAQLNYEVKRNGHLYIVMRAITLCVHATDISDGEDVGMVPDPKGQVKGSIMRNWVTDQAISYVDSLRPEQLKMQDEAIFTHQQPMCIQNRRGGRPPKFFCSEGSFKEGKLLVTCGHIRDN</sequence>